<comment type="similarity">
    <text evidence="1">Belongs to the DNA polymerase type-Y family.</text>
</comment>
<dbReference type="RefSeq" id="XP_035382080.1">
    <property type="nucleotide sequence ID" value="XM_035526187.1"/>
</dbReference>
<accession>A0A4W4F742</accession>
<feature type="region of interest" description="Disordered" evidence="4">
    <location>
        <begin position="428"/>
        <end position="535"/>
    </location>
</feature>
<dbReference type="Pfam" id="PF14377">
    <property type="entry name" value="UBM"/>
    <property type="match status" value="2"/>
</dbReference>
<reference evidence="7" key="1">
    <citation type="journal article" date="2014" name="Science">
        <title>Nonhuman genetics. Genomic basis for the convergent evolution of electric organs.</title>
        <authorList>
            <person name="Gallant J.R."/>
            <person name="Traeger L.L."/>
            <person name="Volkening J.D."/>
            <person name="Moffett H."/>
            <person name="Chen P.H."/>
            <person name="Novina C.D."/>
            <person name="Phillips G.N.Jr."/>
            <person name="Anand R."/>
            <person name="Wells G.B."/>
            <person name="Pinch M."/>
            <person name="Guth R."/>
            <person name="Unguez G.A."/>
            <person name="Albert J.S."/>
            <person name="Zakon H.H."/>
            <person name="Samanta M.P."/>
            <person name="Sussman M.R."/>
        </authorList>
    </citation>
    <scope>NUCLEOTIDE SEQUENCE [LARGE SCALE GENOMIC DNA]</scope>
</reference>
<dbReference type="FunFam" id="3.40.1170.60:FF:000006">
    <property type="entry name" value="DNA polymerase iota"/>
    <property type="match status" value="1"/>
</dbReference>
<evidence type="ECO:0000313" key="6">
    <source>
        <dbReference type="Ensembl" id="ENSEEEP00000019510.2"/>
    </source>
</evidence>
<evidence type="ECO:0000256" key="3">
    <source>
        <dbReference type="ARBA" id="ARBA00022679"/>
    </source>
</evidence>
<dbReference type="SUPFAM" id="SSF56672">
    <property type="entry name" value="DNA/RNA polymerases"/>
    <property type="match status" value="1"/>
</dbReference>
<dbReference type="Pfam" id="PF21999">
    <property type="entry name" value="IMS_HHH_1"/>
    <property type="match status" value="1"/>
</dbReference>
<dbReference type="Gene3D" id="3.40.1170.60">
    <property type="match status" value="1"/>
</dbReference>
<dbReference type="Gene3D" id="3.30.70.270">
    <property type="match status" value="1"/>
</dbReference>
<dbReference type="GO" id="GO:0003684">
    <property type="term" value="F:damaged DNA binding"/>
    <property type="evidence" value="ECO:0007669"/>
    <property type="project" value="InterPro"/>
</dbReference>
<evidence type="ECO:0000256" key="1">
    <source>
        <dbReference type="ARBA" id="ARBA00010945"/>
    </source>
</evidence>
<feature type="compositionally biased region" description="Basic and acidic residues" evidence="4">
    <location>
        <begin position="520"/>
        <end position="535"/>
    </location>
</feature>
<dbReference type="STRING" id="8005.ENSEEEP00000019510"/>
<evidence type="ECO:0000256" key="2">
    <source>
        <dbReference type="ARBA" id="ARBA00022634"/>
    </source>
</evidence>
<dbReference type="Pfam" id="PF11799">
    <property type="entry name" value="IMS_C"/>
    <property type="match status" value="1"/>
</dbReference>
<dbReference type="GeneTree" id="ENSGT00940000159487"/>
<reference evidence="6" key="5">
    <citation type="submission" date="2025-09" db="UniProtKB">
        <authorList>
            <consortium name="Ensembl"/>
        </authorList>
    </citation>
    <scope>IDENTIFICATION</scope>
</reference>
<dbReference type="InterPro" id="IPR043502">
    <property type="entry name" value="DNA/RNA_pol_sf"/>
</dbReference>
<dbReference type="InterPro" id="IPR043128">
    <property type="entry name" value="Rev_trsase/Diguanyl_cyclase"/>
</dbReference>
<dbReference type="SUPFAM" id="SSF100879">
    <property type="entry name" value="Lesion bypass DNA polymerase (Y-family), little finger domain"/>
    <property type="match status" value="1"/>
</dbReference>
<dbReference type="OMA" id="DCEFPGN"/>
<dbReference type="Proteomes" id="UP000314983">
    <property type="component" value="Chromosome 5"/>
</dbReference>
<dbReference type="AlphaFoldDB" id="A0A4W4F742"/>
<feature type="region of interest" description="Disordered" evidence="4">
    <location>
        <begin position="698"/>
        <end position="733"/>
    </location>
</feature>
<reference evidence="7" key="2">
    <citation type="journal article" date="2017" name="Sci. Adv.">
        <title>A tail of two voltages: Proteomic comparison of the three electric organs of the electric eel.</title>
        <authorList>
            <person name="Traeger L.L."/>
            <person name="Sabat G."/>
            <person name="Barrett-Wilt G.A."/>
            <person name="Wells G.B."/>
            <person name="Sussman M.R."/>
        </authorList>
    </citation>
    <scope>NUCLEOTIDE SEQUENCE [LARGE SCALE GENOMIC DNA]</scope>
</reference>
<feature type="compositionally biased region" description="Basic and acidic residues" evidence="4">
    <location>
        <begin position="623"/>
        <end position="650"/>
    </location>
</feature>
<gene>
    <name evidence="6" type="primary">POLI</name>
</gene>
<dbReference type="InterPro" id="IPR001126">
    <property type="entry name" value="UmuC"/>
</dbReference>
<reference evidence="6" key="4">
    <citation type="submission" date="2025-08" db="UniProtKB">
        <authorList>
            <consortium name="Ensembl"/>
        </authorList>
    </citation>
    <scope>IDENTIFICATION</scope>
</reference>
<sequence>MDTDEEGEDDCDISADLLDASACASRRAGGARDRVILHFDLDCYYAQVEMIRNPALRTKPLGVQQKYIIVTCNYLARELGVTKLMSLKEALERCPQLVIVKGEDLTCYREMSYRVTELLMSYCPLVERLGFDENFVDATELVENRLKDTDISSLSFVGHIYKHDALAVDVQEHARLALGSIIAAEMREALWSRLGLTSCAGIASSKLMAKLVSGTFKPNQQTALLPQSTAELMGSLAGPCKVPGIGYRTGEKLKALGVLSVRALQVAPLFELASEFGEATAKRIQNLAYGIDPSPVTPAGPPQSLSDEDSFRKISTVMEVEGKVRELLSCLMERMRKDGRLPQTLRLTLRRSTALNRWFCRESRQCPIPHHTAHRVVTGCSDAVPQLVSIAMKLFHRLVDVGEGFHLTLLNVCFTNLQAKGSDRNSISSYLTHTPPTAAHTSTQGQDMVGGLSPNGPSSRTQTRTVAGVKDTHKRKELFPHTALSSSFSSPPSSSSEPLGQKSLPQAVQAHTPVPPWRPILEHSDEKRVDPGDSRRASVLEERKGPDLPPHVDPDVFGALPEHIQMELLASFQTGGSVPEDSTEAQGSAHTSRFAEQLTVHPNREGGSRHRESSVSHSNHSMAHNDDFSTEHAQNEELCREGQRSEERHAMEDAAGVPVAQTSHPDIPPNVDPCVFSQLPPDMQAELLADWKQRRPTLKVPSKLATKHSAARAGKPAAKGSQSNSLLKYFKPS</sequence>
<protein>
    <recommendedName>
        <fullName evidence="5">UmuC domain-containing protein</fullName>
    </recommendedName>
</protein>
<dbReference type="Gene3D" id="1.10.150.20">
    <property type="entry name" value="5' to 3' exonuclease, C-terminal subdomain"/>
    <property type="match status" value="1"/>
</dbReference>
<dbReference type="Ensembl" id="ENSEEET00000019725.2">
    <property type="protein sequence ID" value="ENSEEEP00000019510.2"/>
    <property type="gene ID" value="ENSEEEG00000009569.2"/>
</dbReference>
<name>A0A4W4F742_ELEEL</name>
<feature type="region of interest" description="Disordered" evidence="4">
    <location>
        <begin position="574"/>
        <end position="650"/>
    </location>
</feature>
<feature type="compositionally biased region" description="Low complexity" evidence="4">
    <location>
        <begin position="485"/>
        <end position="496"/>
    </location>
</feature>
<dbReference type="PIRSF" id="PIRSF036603">
    <property type="entry name" value="DPol_eta"/>
    <property type="match status" value="1"/>
</dbReference>
<keyword evidence="7" id="KW-1185">Reference proteome</keyword>
<feature type="compositionally biased region" description="Polar residues" evidence="4">
    <location>
        <begin position="455"/>
        <end position="465"/>
    </location>
</feature>
<proteinExistence type="inferred from homology"/>
<dbReference type="InterPro" id="IPR017961">
    <property type="entry name" value="DNA_pol_Y-fam_little_finger"/>
</dbReference>
<feature type="compositionally biased region" description="Low complexity" evidence="4">
    <location>
        <begin position="432"/>
        <end position="441"/>
    </location>
</feature>
<dbReference type="PROSITE" id="PS50173">
    <property type="entry name" value="UMUC"/>
    <property type="match status" value="1"/>
</dbReference>
<dbReference type="GO" id="GO:0006281">
    <property type="term" value="P:DNA repair"/>
    <property type="evidence" value="ECO:0007669"/>
    <property type="project" value="InterPro"/>
</dbReference>
<keyword evidence="3" id="KW-0808">Transferase</keyword>
<dbReference type="PANTHER" id="PTHR46404">
    <property type="entry name" value="DNA POLYMERASE IOTA"/>
    <property type="match status" value="1"/>
</dbReference>
<evidence type="ECO:0000313" key="7">
    <source>
        <dbReference type="Proteomes" id="UP000314983"/>
    </source>
</evidence>
<dbReference type="Gene3D" id="3.30.1490.100">
    <property type="entry name" value="DNA polymerase, Y-family, little finger domain"/>
    <property type="match status" value="1"/>
</dbReference>
<reference evidence="6" key="3">
    <citation type="submission" date="2020-05" db="EMBL/GenBank/DDBJ databases">
        <title>Electrophorus electricus (electric eel) genome, fEleEle1, primary haplotype.</title>
        <authorList>
            <person name="Myers G."/>
            <person name="Meyer A."/>
            <person name="Fedrigo O."/>
            <person name="Formenti G."/>
            <person name="Rhie A."/>
            <person name="Tracey A."/>
            <person name="Sims Y."/>
            <person name="Jarvis E.D."/>
        </authorList>
    </citation>
    <scope>NUCLEOTIDE SEQUENCE [LARGE SCALE GENOMIC DNA]</scope>
</reference>
<dbReference type="FunFam" id="3.30.70.270:FF:000013">
    <property type="entry name" value="Polymerase (DNA directed) iota"/>
    <property type="match status" value="1"/>
</dbReference>
<dbReference type="GeneID" id="113586793"/>
<dbReference type="InterPro" id="IPR025527">
    <property type="entry name" value="HUWE1/Rev1_UBM"/>
</dbReference>
<feature type="compositionally biased region" description="Basic and acidic residues" evidence="4">
    <location>
        <begin position="602"/>
        <end position="614"/>
    </location>
</feature>
<dbReference type="GO" id="GO:0003887">
    <property type="term" value="F:DNA-directed DNA polymerase activity"/>
    <property type="evidence" value="ECO:0007669"/>
    <property type="project" value="InterPro"/>
</dbReference>
<keyword evidence="2" id="KW-0237">DNA synthesis</keyword>
<dbReference type="InterPro" id="IPR053848">
    <property type="entry name" value="IMS_HHH_1"/>
</dbReference>
<evidence type="ECO:0000256" key="4">
    <source>
        <dbReference type="SAM" id="MobiDB-lite"/>
    </source>
</evidence>
<organism evidence="6 7">
    <name type="scientific">Electrophorus electricus</name>
    <name type="common">Electric eel</name>
    <name type="synonym">Gymnotus electricus</name>
    <dbReference type="NCBI Taxonomy" id="8005"/>
    <lineage>
        <taxon>Eukaryota</taxon>
        <taxon>Metazoa</taxon>
        <taxon>Chordata</taxon>
        <taxon>Craniata</taxon>
        <taxon>Vertebrata</taxon>
        <taxon>Euteleostomi</taxon>
        <taxon>Actinopterygii</taxon>
        <taxon>Neopterygii</taxon>
        <taxon>Teleostei</taxon>
        <taxon>Ostariophysi</taxon>
        <taxon>Gymnotiformes</taxon>
        <taxon>Gymnotoidei</taxon>
        <taxon>Gymnotidae</taxon>
        <taxon>Electrophorus</taxon>
    </lineage>
</organism>
<dbReference type="InterPro" id="IPR036775">
    <property type="entry name" value="DNA_pol_Y-fam_lit_finger_sf"/>
</dbReference>
<dbReference type="FunFam" id="3.30.1490.100:FF:000003">
    <property type="entry name" value="Polymerase (DNA directed) iota"/>
    <property type="match status" value="1"/>
</dbReference>
<dbReference type="PANTHER" id="PTHR46404:SF1">
    <property type="entry name" value="DNA POLYMERASE IOTA"/>
    <property type="match status" value="1"/>
</dbReference>
<dbReference type="Pfam" id="PF00817">
    <property type="entry name" value="IMS"/>
    <property type="match status" value="1"/>
</dbReference>
<dbReference type="Gene3D" id="6.10.250.1630">
    <property type="match status" value="2"/>
</dbReference>
<dbReference type="GO" id="GO:0019985">
    <property type="term" value="P:translesion synthesis"/>
    <property type="evidence" value="ECO:0007669"/>
    <property type="project" value="TreeGrafter"/>
</dbReference>
<evidence type="ECO:0000259" key="5">
    <source>
        <dbReference type="PROSITE" id="PS50173"/>
    </source>
</evidence>
<feature type="domain" description="UmuC" evidence="5">
    <location>
        <begin position="36"/>
        <end position="246"/>
    </location>
</feature>